<keyword evidence="1" id="KW-1133">Transmembrane helix</keyword>
<sequence>MQISLQIFSDKIRQPTIIYEGEAFQISMCVARHDCRCKQEYRREATLTRFINIEIGNYTICPQSPMMLGFCSEYAEKWSSKYFVEEIIWHIGHRFNHTMKISSNSVDEGTMRQKSEQDIPCQCLQVRNFKTIERITENLIIMQALNAVDDTLSSGYGCLLHIVLLQRFKASVYLSKISPKHSKALALILAPGIALLCAYALASLSYMM</sequence>
<keyword evidence="3" id="KW-1185">Reference proteome</keyword>
<keyword evidence="1" id="KW-0472">Membrane</keyword>
<accession>A0A1A9ZT88</accession>
<dbReference type="EnsemblMetazoa" id="GPAI024181-RA">
    <property type="protein sequence ID" value="GPAI024181-PA"/>
    <property type="gene ID" value="GPAI024181"/>
</dbReference>
<reference evidence="3" key="1">
    <citation type="submission" date="2014-03" db="EMBL/GenBank/DDBJ databases">
        <authorList>
            <person name="Aksoy S."/>
            <person name="Warren W."/>
            <person name="Wilson R.K."/>
        </authorList>
    </citation>
    <scope>NUCLEOTIDE SEQUENCE [LARGE SCALE GENOMIC DNA]</scope>
    <source>
        <strain evidence="3">IAEA</strain>
    </source>
</reference>
<evidence type="ECO:0000313" key="3">
    <source>
        <dbReference type="Proteomes" id="UP000092445"/>
    </source>
</evidence>
<protein>
    <submittedName>
        <fullName evidence="2">Uncharacterized protein</fullName>
    </submittedName>
</protein>
<evidence type="ECO:0000313" key="2">
    <source>
        <dbReference type="EnsemblMetazoa" id="GPAI024181-PA"/>
    </source>
</evidence>
<dbReference type="VEuPathDB" id="VectorBase:GPAI024181"/>
<organism evidence="2 3">
    <name type="scientific">Glossina pallidipes</name>
    <name type="common">Tsetse fly</name>
    <dbReference type="NCBI Taxonomy" id="7398"/>
    <lineage>
        <taxon>Eukaryota</taxon>
        <taxon>Metazoa</taxon>
        <taxon>Ecdysozoa</taxon>
        <taxon>Arthropoda</taxon>
        <taxon>Hexapoda</taxon>
        <taxon>Insecta</taxon>
        <taxon>Pterygota</taxon>
        <taxon>Neoptera</taxon>
        <taxon>Endopterygota</taxon>
        <taxon>Diptera</taxon>
        <taxon>Brachycera</taxon>
        <taxon>Muscomorpha</taxon>
        <taxon>Hippoboscoidea</taxon>
        <taxon>Glossinidae</taxon>
        <taxon>Glossina</taxon>
    </lineage>
</organism>
<proteinExistence type="predicted"/>
<name>A0A1A9ZT88_GLOPL</name>
<keyword evidence="1" id="KW-0812">Transmembrane</keyword>
<dbReference type="Proteomes" id="UP000092445">
    <property type="component" value="Unassembled WGS sequence"/>
</dbReference>
<dbReference type="AlphaFoldDB" id="A0A1A9ZT88"/>
<evidence type="ECO:0000256" key="1">
    <source>
        <dbReference type="SAM" id="Phobius"/>
    </source>
</evidence>
<reference evidence="2" key="2">
    <citation type="submission" date="2020-05" db="UniProtKB">
        <authorList>
            <consortium name="EnsemblMetazoa"/>
        </authorList>
    </citation>
    <scope>IDENTIFICATION</scope>
    <source>
        <strain evidence="2">IAEA</strain>
    </source>
</reference>
<feature type="transmembrane region" description="Helical" evidence="1">
    <location>
        <begin position="184"/>
        <end position="207"/>
    </location>
</feature>